<protein>
    <submittedName>
        <fullName evidence="1">Uncharacterized protein</fullName>
    </submittedName>
</protein>
<accession>A0A0B6YYD3</accession>
<dbReference type="EMBL" id="HACG01013585">
    <property type="protein sequence ID" value="CEK60450.1"/>
    <property type="molecule type" value="Transcribed_RNA"/>
</dbReference>
<sequence length="96" mass="10884">MLNKQYNIASMVLQLSDYGSFINWLCPQLTLHPHDIKITSKQLGHIHNEGMHIVLGCTRDTSNMFSLLSRCSRYSIAQAKEYTGNCGLDTSTTQEY</sequence>
<organism evidence="1">
    <name type="scientific">Arion vulgaris</name>
    <dbReference type="NCBI Taxonomy" id="1028688"/>
    <lineage>
        <taxon>Eukaryota</taxon>
        <taxon>Metazoa</taxon>
        <taxon>Spiralia</taxon>
        <taxon>Lophotrochozoa</taxon>
        <taxon>Mollusca</taxon>
        <taxon>Gastropoda</taxon>
        <taxon>Heterobranchia</taxon>
        <taxon>Euthyneura</taxon>
        <taxon>Panpulmonata</taxon>
        <taxon>Eupulmonata</taxon>
        <taxon>Stylommatophora</taxon>
        <taxon>Helicina</taxon>
        <taxon>Arionoidea</taxon>
        <taxon>Arionidae</taxon>
        <taxon>Arion</taxon>
    </lineage>
</organism>
<dbReference type="AlphaFoldDB" id="A0A0B6YYD3"/>
<gene>
    <name evidence="1" type="primary">ORF39415</name>
</gene>
<reference evidence="1" key="1">
    <citation type="submission" date="2014-12" db="EMBL/GenBank/DDBJ databases">
        <title>Insight into the proteome of Arion vulgaris.</title>
        <authorList>
            <person name="Aradska J."/>
            <person name="Bulat T."/>
            <person name="Smidak R."/>
            <person name="Sarate P."/>
            <person name="Gangsoo J."/>
            <person name="Sialana F."/>
            <person name="Bilban M."/>
            <person name="Lubec G."/>
        </authorList>
    </citation>
    <scope>NUCLEOTIDE SEQUENCE</scope>
    <source>
        <tissue evidence="1">Skin</tissue>
    </source>
</reference>
<proteinExistence type="predicted"/>
<evidence type="ECO:0000313" key="1">
    <source>
        <dbReference type="EMBL" id="CEK60450.1"/>
    </source>
</evidence>
<name>A0A0B6YYD3_9EUPU</name>